<reference evidence="2" key="1">
    <citation type="journal article" date="2017" name="Nature">
        <title>The sunflower genome provides insights into oil metabolism, flowering and Asterid evolution.</title>
        <authorList>
            <person name="Badouin H."/>
            <person name="Gouzy J."/>
            <person name="Grassa C.J."/>
            <person name="Murat F."/>
            <person name="Staton S.E."/>
            <person name="Cottret L."/>
            <person name="Lelandais-Briere C."/>
            <person name="Owens G.L."/>
            <person name="Carrere S."/>
            <person name="Mayjonade B."/>
            <person name="Legrand L."/>
            <person name="Gill N."/>
            <person name="Kane N.C."/>
            <person name="Bowers J.E."/>
            <person name="Hubner S."/>
            <person name="Bellec A."/>
            <person name="Berard A."/>
            <person name="Berges H."/>
            <person name="Blanchet N."/>
            <person name="Boniface M.C."/>
            <person name="Brunel D."/>
            <person name="Catrice O."/>
            <person name="Chaidir N."/>
            <person name="Claudel C."/>
            <person name="Donnadieu C."/>
            <person name="Faraut T."/>
            <person name="Fievet G."/>
            <person name="Helmstetter N."/>
            <person name="King M."/>
            <person name="Knapp S.J."/>
            <person name="Lai Z."/>
            <person name="Le Paslier M.C."/>
            <person name="Lippi Y."/>
            <person name="Lorenzon L."/>
            <person name="Mandel J.R."/>
            <person name="Marage G."/>
            <person name="Marchand G."/>
            <person name="Marquand E."/>
            <person name="Bret-Mestries E."/>
            <person name="Morien E."/>
            <person name="Nambeesan S."/>
            <person name="Nguyen T."/>
            <person name="Pegot-Espagnet P."/>
            <person name="Pouilly N."/>
            <person name="Raftis F."/>
            <person name="Sallet E."/>
            <person name="Schiex T."/>
            <person name="Thomas J."/>
            <person name="Vandecasteele C."/>
            <person name="Vares D."/>
            <person name="Vear F."/>
            <person name="Vautrin S."/>
            <person name="Crespi M."/>
            <person name="Mangin B."/>
            <person name="Burke J.M."/>
            <person name="Salse J."/>
            <person name="Munos S."/>
            <person name="Vincourt P."/>
            <person name="Rieseberg L.H."/>
            <person name="Langlade N.B."/>
        </authorList>
    </citation>
    <scope>NUCLEOTIDE SEQUENCE</scope>
    <source>
        <tissue evidence="2">Leaves</tissue>
    </source>
</reference>
<evidence type="ECO:0000313" key="3">
    <source>
        <dbReference type="Proteomes" id="UP000215914"/>
    </source>
</evidence>
<sequence length="55" mass="6372">MVKVNHKIDGKDTAPRRNPIRCIPSSVREFTCHNLENTEIELSKESEIVINPFHK</sequence>
<accession>A0A9K3E4D5</accession>
<dbReference type="Proteomes" id="UP000215914">
    <property type="component" value="Unassembled WGS sequence"/>
</dbReference>
<gene>
    <name evidence="2" type="ORF">HanXRQr2_Chr15g0712011</name>
</gene>
<name>A0A9K3E4D5_HELAN</name>
<dbReference type="AlphaFoldDB" id="A0A9K3E4D5"/>
<comment type="caution">
    <text evidence="2">The sequence shown here is derived from an EMBL/GenBank/DDBJ whole genome shotgun (WGS) entry which is preliminary data.</text>
</comment>
<keyword evidence="3" id="KW-1185">Reference proteome</keyword>
<evidence type="ECO:0000256" key="1">
    <source>
        <dbReference type="SAM" id="MobiDB-lite"/>
    </source>
</evidence>
<organism evidence="2 3">
    <name type="scientific">Helianthus annuus</name>
    <name type="common">Common sunflower</name>
    <dbReference type="NCBI Taxonomy" id="4232"/>
    <lineage>
        <taxon>Eukaryota</taxon>
        <taxon>Viridiplantae</taxon>
        <taxon>Streptophyta</taxon>
        <taxon>Embryophyta</taxon>
        <taxon>Tracheophyta</taxon>
        <taxon>Spermatophyta</taxon>
        <taxon>Magnoliopsida</taxon>
        <taxon>eudicotyledons</taxon>
        <taxon>Gunneridae</taxon>
        <taxon>Pentapetalae</taxon>
        <taxon>asterids</taxon>
        <taxon>campanulids</taxon>
        <taxon>Asterales</taxon>
        <taxon>Asteraceae</taxon>
        <taxon>Asteroideae</taxon>
        <taxon>Heliantheae alliance</taxon>
        <taxon>Heliantheae</taxon>
        <taxon>Helianthus</taxon>
    </lineage>
</organism>
<dbReference type="Gramene" id="mRNA:HanXRQr2_Chr15g0712011">
    <property type="protein sequence ID" value="mRNA:HanXRQr2_Chr15g0712011"/>
    <property type="gene ID" value="HanXRQr2_Chr15g0712011"/>
</dbReference>
<feature type="region of interest" description="Disordered" evidence="1">
    <location>
        <begin position="1"/>
        <end position="20"/>
    </location>
</feature>
<evidence type="ECO:0000313" key="2">
    <source>
        <dbReference type="EMBL" id="KAF5766157.1"/>
    </source>
</evidence>
<proteinExistence type="predicted"/>
<protein>
    <submittedName>
        <fullName evidence="2">Uncharacterized protein</fullName>
    </submittedName>
</protein>
<feature type="compositionally biased region" description="Basic and acidic residues" evidence="1">
    <location>
        <begin position="1"/>
        <end position="15"/>
    </location>
</feature>
<reference evidence="2" key="2">
    <citation type="submission" date="2020-06" db="EMBL/GenBank/DDBJ databases">
        <title>Helianthus annuus Genome sequencing and assembly Release 2.</title>
        <authorList>
            <person name="Gouzy J."/>
            <person name="Langlade N."/>
            <person name="Munos S."/>
        </authorList>
    </citation>
    <scope>NUCLEOTIDE SEQUENCE</scope>
    <source>
        <tissue evidence="2">Leaves</tissue>
    </source>
</reference>
<dbReference type="EMBL" id="MNCJ02000330">
    <property type="protein sequence ID" value="KAF5766157.1"/>
    <property type="molecule type" value="Genomic_DNA"/>
</dbReference>